<evidence type="ECO:0000259" key="2">
    <source>
        <dbReference type="Pfam" id="PF22599"/>
    </source>
</evidence>
<name>A0ABY7H262_9BACT</name>
<dbReference type="PROSITE" id="PS51257">
    <property type="entry name" value="PROKAR_LIPOPROTEIN"/>
    <property type="match status" value="1"/>
</dbReference>
<organism evidence="3 4">
    <name type="scientific">Nannocystis punicea</name>
    <dbReference type="NCBI Taxonomy" id="2995304"/>
    <lineage>
        <taxon>Bacteria</taxon>
        <taxon>Pseudomonadati</taxon>
        <taxon>Myxococcota</taxon>
        <taxon>Polyangia</taxon>
        <taxon>Nannocystales</taxon>
        <taxon>Nannocystaceae</taxon>
        <taxon>Nannocystis</taxon>
    </lineage>
</organism>
<dbReference type="Pfam" id="PF22599">
    <property type="entry name" value="SecDF_P1_head"/>
    <property type="match status" value="1"/>
</dbReference>
<sequence>MLRSLLVLALALAPAAVTSGCSGPAKAEVELKRPLVLTPVDDSKGALARVAEAIRADPQSGLEVESGEVAGAAGGPAVQENFATGPEKHVLEDYIRTHPELAPPAGQAFGYERLHDGEGRTYWRMHCVRADGLSLRKLAAADLIDGPDDRPRIRVRLSPEDSQRFAALTTEERGKRLAVIQDDEVLMAPTLLEPLTTGELEIPLAAAATRAEAQAALDHLLGR</sequence>
<evidence type="ECO:0000313" key="3">
    <source>
        <dbReference type="EMBL" id="WAS93323.1"/>
    </source>
</evidence>
<dbReference type="InterPro" id="IPR054384">
    <property type="entry name" value="SecDF_P1_head"/>
</dbReference>
<accession>A0ABY7H262</accession>
<feature type="signal peptide" evidence="1">
    <location>
        <begin position="1"/>
        <end position="27"/>
    </location>
</feature>
<dbReference type="Proteomes" id="UP001164459">
    <property type="component" value="Chromosome"/>
</dbReference>
<reference evidence="3" key="1">
    <citation type="submission" date="2022-11" db="EMBL/GenBank/DDBJ databases">
        <title>Minimal conservation of predation-associated metabolite biosynthetic gene clusters underscores biosynthetic potential of Myxococcota including descriptions for ten novel species: Archangium lansinium sp. nov., Myxococcus landrumus sp. nov., Nannocystis bai.</title>
        <authorList>
            <person name="Ahearne A."/>
            <person name="Stevens C."/>
            <person name="Dowd S."/>
        </authorList>
    </citation>
    <scope>NUCLEOTIDE SEQUENCE</scope>
    <source>
        <strain evidence="3">Fl3</strain>
    </source>
</reference>
<keyword evidence="4" id="KW-1185">Reference proteome</keyword>
<keyword evidence="1" id="KW-0732">Signal</keyword>
<protein>
    <recommendedName>
        <fullName evidence="2">SecDF P1 head subdomain domain-containing protein</fullName>
    </recommendedName>
</protein>
<dbReference type="Gene3D" id="3.30.1360.200">
    <property type="match status" value="1"/>
</dbReference>
<gene>
    <name evidence="3" type="ORF">O0S08_44830</name>
</gene>
<proteinExistence type="predicted"/>
<evidence type="ECO:0000256" key="1">
    <source>
        <dbReference type="SAM" id="SignalP"/>
    </source>
</evidence>
<dbReference type="EMBL" id="CP114040">
    <property type="protein sequence ID" value="WAS93323.1"/>
    <property type="molecule type" value="Genomic_DNA"/>
</dbReference>
<feature type="domain" description="SecDF P1 head subdomain" evidence="2">
    <location>
        <begin position="145"/>
        <end position="213"/>
    </location>
</feature>
<evidence type="ECO:0000313" key="4">
    <source>
        <dbReference type="Proteomes" id="UP001164459"/>
    </source>
</evidence>
<dbReference type="RefSeq" id="WP_269035653.1">
    <property type="nucleotide sequence ID" value="NZ_CP114040.1"/>
</dbReference>
<feature type="chain" id="PRO_5046251059" description="SecDF P1 head subdomain domain-containing protein" evidence="1">
    <location>
        <begin position="28"/>
        <end position="223"/>
    </location>
</feature>